<sequence>MDNFTSQRCTQTTIGLMISSALICSSTVNASSTADVLVVTATENSDTEPRGYATKTQSTATKSSASLLETPQFVSVIKREQMDTLPSESLSQALRYSAGVTSEKYGAFGSGIDFSKIRGFDADYYLDGLRVIGNSGIWGPQIDSWTLNSIEAVHGPSSALYGQGGAGGVINMQSRRPIAQGSHQIQFQKGNFDNNAVRFDSTDALNDDETLLYRINGLALSSDSQVNSSKQSRYLLAPSITWQPSDEFSWTVLSQYQRDPHMGHYNTLPAQGIGLLPNSNGKLDLTQNYSDPQHEKSERTQWSITSLVDYQITPSFTFKQNMRYSDVDTHIKRDFTRGFLAGDRLLTAVYQDSPSKSKTLVADNQLVYKLTLGSVNHELLSGFDYQTGKLDKDWWGSQTVSFDPWIKPHHPEFQPYPVSRTSTTQRFDRYGIYLQDQLSWQQWDLILSGRYDWSYLDTDNNLTKTTQKNDTSAWSQRIGLTYAFESGFSPWISISDSFDPVLGTDAEGHSFIPTESKQTELGLKYQNQSGDLMLSLAAYELEQKNVTTHNPLNPDYYNQTGKVRSRGIDFESRIAITPSLNMMLNYAYTDNKITESQDLSVLNKHPVQVPKNSGSAWVDYRFHSPYLDGALVGVGVRYLGETWGDNTNTFKVPAVWLGDISVRYQMDALVPELVGMELGVTVSNITNKSYIASCTSATYCSIGTDRTLLTTLNYYF</sequence>
<keyword evidence="9" id="KW-0406">Ion transport</keyword>
<gene>
    <name evidence="19" type="ORF">RG298_002711</name>
</gene>
<dbReference type="SUPFAM" id="SSF56935">
    <property type="entry name" value="Porins"/>
    <property type="match status" value="1"/>
</dbReference>
<dbReference type="PANTHER" id="PTHR32552">
    <property type="entry name" value="FERRICHROME IRON RECEPTOR-RELATED"/>
    <property type="match status" value="1"/>
</dbReference>
<reference evidence="19" key="1">
    <citation type="submission" date="2024-02" db="EMBL/GenBank/DDBJ databases">
        <authorList>
            <consortium name="Clinical and Environmental Microbiology Branch: Whole genome sequencing antimicrobial resistance pathogens in the healthcare setting"/>
        </authorList>
    </citation>
    <scope>NUCLEOTIDE SEQUENCE</scope>
    <source>
        <strain evidence="19">2021GO-0154</strain>
    </source>
</reference>
<accession>A0AAI9DD37</accession>
<evidence type="ECO:0000256" key="7">
    <source>
        <dbReference type="ARBA" id="ARBA00022729"/>
    </source>
</evidence>
<dbReference type="InterPro" id="IPR000531">
    <property type="entry name" value="Beta-barrel_TonB"/>
</dbReference>
<evidence type="ECO:0000256" key="6">
    <source>
        <dbReference type="ARBA" id="ARBA00022692"/>
    </source>
</evidence>
<dbReference type="Pfam" id="PF00593">
    <property type="entry name" value="TonB_dep_Rec_b-barrel"/>
    <property type="match status" value="1"/>
</dbReference>
<proteinExistence type="inferred from homology"/>
<evidence type="ECO:0000256" key="11">
    <source>
        <dbReference type="ARBA" id="ARBA00023136"/>
    </source>
</evidence>
<comment type="similarity">
    <text evidence="2 14 15">Belongs to the TonB-dependent receptor family.</text>
</comment>
<dbReference type="InterPro" id="IPR036942">
    <property type="entry name" value="Beta-barrel_TonB_sf"/>
</dbReference>
<dbReference type="Pfam" id="PF07715">
    <property type="entry name" value="Plug"/>
    <property type="match status" value="1"/>
</dbReference>
<keyword evidence="13 14" id="KW-0998">Cell outer membrane</keyword>
<comment type="caution">
    <text evidence="19">The sequence shown here is derived from an EMBL/GenBank/DDBJ whole genome shotgun (WGS) entry which is preliminary data.</text>
</comment>
<dbReference type="EMBL" id="ABMABF030000008">
    <property type="protein sequence ID" value="EMJ5134966.1"/>
    <property type="molecule type" value="Genomic_DNA"/>
</dbReference>
<evidence type="ECO:0000256" key="4">
    <source>
        <dbReference type="ARBA" id="ARBA00022452"/>
    </source>
</evidence>
<keyword evidence="3 14" id="KW-0813">Transport</keyword>
<keyword evidence="8" id="KW-0408">Iron</keyword>
<dbReference type="Gene3D" id="2.170.130.10">
    <property type="entry name" value="TonB-dependent receptor, plug domain"/>
    <property type="match status" value="1"/>
</dbReference>
<dbReference type="NCBIfam" id="TIGR01783">
    <property type="entry name" value="TonB-siderophor"/>
    <property type="match status" value="1"/>
</dbReference>
<organism evidence="19">
    <name type="scientific">Providencia stuartii</name>
    <dbReference type="NCBI Taxonomy" id="588"/>
    <lineage>
        <taxon>Bacteria</taxon>
        <taxon>Pseudomonadati</taxon>
        <taxon>Pseudomonadota</taxon>
        <taxon>Gammaproteobacteria</taxon>
        <taxon>Enterobacterales</taxon>
        <taxon>Morganellaceae</taxon>
        <taxon>Providencia</taxon>
    </lineage>
</organism>
<evidence type="ECO:0000256" key="9">
    <source>
        <dbReference type="ARBA" id="ARBA00023065"/>
    </source>
</evidence>
<dbReference type="InterPro" id="IPR010105">
    <property type="entry name" value="TonB_sidphr_rcpt"/>
</dbReference>
<feature type="signal peptide" evidence="16">
    <location>
        <begin position="1"/>
        <end position="30"/>
    </location>
</feature>
<evidence type="ECO:0000256" key="3">
    <source>
        <dbReference type="ARBA" id="ARBA00022448"/>
    </source>
</evidence>
<dbReference type="Gene3D" id="2.40.170.20">
    <property type="entry name" value="TonB-dependent receptor, beta-barrel domain"/>
    <property type="match status" value="1"/>
</dbReference>
<dbReference type="PANTHER" id="PTHR32552:SF68">
    <property type="entry name" value="FERRICHROME OUTER MEMBRANE TRANSPORTER_PHAGE RECEPTOR"/>
    <property type="match status" value="1"/>
</dbReference>
<dbReference type="GO" id="GO:0009279">
    <property type="term" value="C:cell outer membrane"/>
    <property type="evidence" value="ECO:0007669"/>
    <property type="project" value="UniProtKB-SubCell"/>
</dbReference>
<keyword evidence="5" id="KW-0410">Iron transport</keyword>
<keyword evidence="7 16" id="KW-0732">Signal</keyword>
<dbReference type="GO" id="GO:0015344">
    <property type="term" value="F:siderophore uptake transmembrane transporter activity"/>
    <property type="evidence" value="ECO:0007669"/>
    <property type="project" value="TreeGrafter"/>
</dbReference>
<evidence type="ECO:0000259" key="17">
    <source>
        <dbReference type="Pfam" id="PF00593"/>
    </source>
</evidence>
<name>A0AAI9DD37_PROST</name>
<keyword evidence="6 14" id="KW-0812">Transmembrane</keyword>
<dbReference type="AlphaFoldDB" id="A0AAI9DD37"/>
<evidence type="ECO:0000256" key="10">
    <source>
        <dbReference type="ARBA" id="ARBA00023077"/>
    </source>
</evidence>
<keyword evidence="10 15" id="KW-0798">TonB box</keyword>
<evidence type="ECO:0000256" key="14">
    <source>
        <dbReference type="PROSITE-ProRule" id="PRU01360"/>
    </source>
</evidence>
<feature type="domain" description="TonB-dependent receptor-like beta-barrel" evidence="17">
    <location>
        <begin position="242"/>
        <end position="684"/>
    </location>
</feature>
<evidence type="ECO:0000259" key="18">
    <source>
        <dbReference type="Pfam" id="PF07715"/>
    </source>
</evidence>
<feature type="chain" id="PRO_5042516200" evidence="16">
    <location>
        <begin position="31"/>
        <end position="716"/>
    </location>
</feature>
<dbReference type="GO" id="GO:0038023">
    <property type="term" value="F:signaling receptor activity"/>
    <property type="evidence" value="ECO:0007669"/>
    <property type="project" value="InterPro"/>
</dbReference>
<dbReference type="GO" id="GO:0015891">
    <property type="term" value="P:siderophore transport"/>
    <property type="evidence" value="ECO:0007669"/>
    <property type="project" value="InterPro"/>
</dbReference>
<comment type="subcellular location">
    <subcellularLocation>
        <location evidence="1 14">Cell outer membrane</location>
        <topology evidence="1 14">Multi-pass membrane protein</topology>
    </subcellularLocation>
</comment>
<evidence type="ECO:0000256" key="12">
    <source>
        <dbReference type="ARBA" id="ARBA00023170"/>
    </source>
</evidence>
<feature type="domain" description="TonB-dependent receptor plug" evidence="18">
    <location>
        <begin position="67"/>
        <end position="169"/>
    </location>
</feature>
<evidence type="ECO:0000256" key="8">
    <source>
        <dbReference type="ARBA" id="ARBA00023004"/>
    </source>
</evidence>
<dbReference type="InterPro" id="IPR037066">
    <property type="entry name" value="Plug_dom_sf"/>
</dbReference>
<keyword evidence="4 14" id="KW-1134">Transmembrane beta strand</keyword>
<dbReference type="InterPro" id="IPR039426">
    <property type="entry name" value="TonB-dep_rcpt-like"/>
</dbReference>
<evidence type="ECO:0000256" key="16">
    <source>
        <dbReference type="SAM" id="SignalP"/>
    </source>
</evidence>
<dbReference type="InterPro" id="IPR012910">
    <property type="entry name" value="Plug_dom"/>
</dbReference>
<protein>
    <submittedName>
        <fullName evidence="19">TonB-dependent siderophore receptor</fullName>
    </submittedName>
</protein>
<dbReference type="CDD" id="cd01347">
    <property type="entry name" value="ligand_gated_channel"/>
    <property type="match status" value="1"/>
</dbReference>
<evidence type="ECO:0000256" key="5">
    <source>
        <dbReference type="ARBA" id="ARBA00022496"/>
    </source>
</evidence>
<keyword evidence="11 14" id="KW-0472">Membrane</keyword>
<evidence type="ECO:0000256" key="1">
    <source>
        <dbReference type="ARBA" id="ARBA00004571"/>
    </source>
</evidence>
<evidence type="ECO:0000256" key="13">
    <source>
        <dbReference type="ARBA" id="ARBA00023237"/>
    </source>
</evidence>
<dbReference type="PROSITE" id="PS52016">
    <property type="entry name" value="TONB_DEPENDENT_REC_3"/>
    <property type="match status" value="1"/>
</dbReference>
<evidence type="ECO:0000256" key="15">
    <source>
        <dbReference type="RuleBase" id="RU003357"/>
    </source>
</evidence>
<keyword evidence="12 19" id="KW-0675">Receptor</keyword>
<evidence type="ECO:0000256" key="2">
    <source>
        <dbReference type="ARBA" id="ARBA00009810"/>
    </source>
</evidence>
<evidence type="ECO:0000313" key="19">
    <source>
        <dbReference type="EMBL" id="EMJ5134966.1"/>
    </source>
</evidence>